<evidence type="ECO:0000313" key="2">
    <source>
        <dbReference type="EMBL" id="MBA2225962.1"/>
    </source>
</evidence>
<name>A0A7V8VDD1_9BACT</name>
<dbReference type="Gene3D" id="3.60.21.70">
    <property type="entry name" value="PhoD-like phosphatase"/>
    <property type="match status" value="1"/>
</dbReference>
<evidence type="ECO:0000259" key="1">
    <source>
        <dbReference type="Pfam" id="PF09423"/>
    </source>
</evidence>
<feature type="domain" description="PhoD-like phosphatase metallophosphatase" evidence="1">
    <location>
        <begin position="34"/>
        <end position="270"/>
    </location>
</feature>
<dbReference type="InterPro" id="IPR029052">
    <property type="entry name" value="Metallo-depent_PP-like"/>
</dbReference>
<gene>
    <name evidence="2" type="ORF">H0921_07290</name>
</gene>
<dbReference type="PANTHER" id="PTHR33987:SF1">
    <property type="entry name" value="CALCINEURIN-LIKE METALLO-PHOSPHOESTERASE SUPERFAMILY PROTEIN"/>
    <property type="match status" value="1"/>
</dbReference>
<sequence>MGKRWLVVLGILAGWVLPLGAAAPESPSISRIAFGSCSDQDKPVPIFETIAAARPELMLFLGDTMYADLDRKVEVTPQVIRDKYAQLARVPAFQKLKAACPRMLGTWDDHDYGINDAGADWKHKAEAQQALLDFYGVPAADPRRQRQGVYHAQVFGPPGQRLQVILLDTRYHRSPLKKGVFDPRLRLVPYLPNTDPDATMLGSEQWRWLEEQLKQPAELRLLVSSIQVLADEHPFEKWANFPRERERLYELLRRTGAEGVLILSGDRHHGEISLDTQVLHYPLYDITASGFNQASKSWRAPERNSKRVAAVPYGDHFGWIAVDWKQPDPQILVQLRDVEGDALAGVKLRLSLLRRKGSGTSSPSLPAGVLSPEQASRRIGERVTVQFVVRSVGGKTNLYLNSTTDFRALDNFAVVLTPSAQMGPWSKASAETFLNKTIRATGTVRLNRNSPQLEVTEARDLQLLEPAKQ</sequence>
<keyword evidence="3" id="KW-1185">Reference proteome</keyword>
<protein>
    <submittedName>
        <fullName evidence="2">Alkaline phosphatase family protein</fullName>
    </submittedName>
</protein>
<dbReference type="CDD" id="cd07389">
    <property type="entry name" value="MPP_PhoD"/>
    <property type="match status" value="1"/>
</dbReference>
<dbReference type="AlphaFoldDB" id="A0A7V8VDD1"/>
<accession>A0A7V8VDD1</accession>
<comment type="caution">
    <text evidence="2">The sequence shown here is derived from an EMBL/GenBank/DDBJ whole genome shotgun (WGS) entry which is preliminary data.</text>
</comment>
<dbReference type="Proteomes" id="UP000542342">
    <property type="component" value="Unassembled WGS sequence"/>
</dbReference>
<dbReference type="InterPro" id="IPR018946">
    <property type="entry name" value="PhoD-like_MPP"/>
</dbReference>
<dbReference type="Pfam" id="PF09423">
    <property type="entry name" value="PhoD"/>
    <property type="match status" value="1"/>
</dbReference>
<evidence type="ECO:0000313" key="3">
    <source>
        <dbReference type="Proteomes" id="UP000542342"/>
    </source>
</evidence>
<dbReference type="PANTHER" id="PTHR33987">
    <property type="entry name" value="CALCINEURIN-LIKE METALLO-PHOSPHOESTERASE SUPERFAMILY PROTEIN"/>
    <property type="match status" value="1"/>
</dbReference>
<reference evidence="2 3" key="1">
    <citation type="submission" date="2020-07" db="EMBL/GenBank/DDBJ databases">
        <title>Thermogemmata thermophila gen. nov., sp. nov., a novel moderate thermophilic planctomycete from a Kamchatka hot spring.</title>
        <authorList>
            <person name="Elcheninov A.G."/>
            <person name="Podosokorskaya O.A."/>
            <person name="Kovaleva O.L."/>
            <person name="Novikov A."/>
            <person name="Bonch-Osmolovskaya E.A."/>
            <person name="Toshchakov S.V."/>
            <person name="Kublanov I.V."/>
        </authorList>
    </citation>
    <scope>NUCLEOTIDE SEQUENCE [LARGE SCALE GENOMIC DNA]</scope>
    <source>
        <strain evidence="2 3">2918</strain>
    </source>
</reference>
<dbReference type="SUPFAM" id="SSF56300">
    <property type="entry name" value="Metallo-dependent phosphatases"/>
    <property type="match status" value="1"/>
</dbReference>
<organism evidence="2 3">
    <name type="scientific">Thermogemmata fonticola</name>
    <dbReference type="NCBI Taxonomy" id="2755323"/>
    <lineage>
        <taxon>Bacteria</taxon>
        <taxon>Pseudomonadati</taxon>
        <taxon>Planctomycetota</taxon>
        <taxon>Planctomycetia</taxon>
        <taxon>Gemmatales</taxon>
        <taxon>Gemmataceae</taxon>
        <taxon>Thermogemmata</taxon>
    </lineage>
</organism>
<proteinExistence type="predicted"/>
<dbReference type="EMBL" id="JACEFB010000003">
    <property type="protein sequence ID" value="MBA2225962.1"/>
    <property type="molecule type" value="Genomic_DNA"/>
</dbReference>
<dbReference type="InterPro" id="IPR038607">
    <property type="entry name" value="PhoD-like_sf"/>
</dbReference>